<sequence>MITDTDSPVCPPRVFYPDDGFSRFLAYCVAEHLRRVASTGCLHIDAIMVSIHFGTCADGVQFHASASVPDFLSLCVCTLAFYYEICILSVLLNIPVKAYCYLPSICKTVHLDI</sequence>
<dbReference type="AlphaFoldDB" id="A0A9P7VHH5"/>
<keyword evidence="1" id="KW-0472">Membrane</keyword>
<evidence type="ECO:0000313" key="3">
    <source>
        <dbReference type="Proteomes" id="UP000812287"/>
    </source>
</evidence>
<gene>
    <name evidence="2" type="ORF">BT62DRAFT_574933</name>
</gene>
<evidence type="ECO:0000256" key="1">
    <source>
        <dbReference type="SAM" id="Phobius"/>
    </source>
</evidence>
<organism evidence="2 3">
    <name type="scientific">Guyanagaster necrorhizus</name>
    <dbReference type="NCBI Taxonomy" id="856835"/>
    <lineage>
        <taxon>Eukaryota</taxon>
        <taxon>Fungi</taxon>
        <taxon>Dikarya</taxon>
        <taxon>Basidiomycota</taxon>
        <taxon>Agaricomycotina</taxon>
        <taxon>Agaricomycetes</taxon>
        <taxon>Agaricomycetidae</taxon>
        <taxon>Agaricales</taxon>
        <taxon>Marasmiineae</taxon>
        <taxon>Physalacriaceae</taxon>
        <taxon>Guyanagaster</taxon>
    </lineage>
</organism>
<dbReference type="GeneID" id="66103746"/>
<evidence type="ECO:0000313" key="2">
    <source>
        <dbReference type="EMBL" id="KAG7440652.1"/>
    </source>
</evidence>
<dbReference type="EMBL" id="MU250568">
    <property type="protein sequence ID" value="KAG7440652.1"/>
    <property type="molecule type" value="Genomic_DNA"/>
</dbReference>
<keyword evidence="1" id="KW-0812">Transmembrane</keyword>
<name>A0A9P7VHH5_9AGAR</name>
<dbReference type="Proteomes" id="UP000812287">
    <property type="component" value="Unassembled WGS sequence"/>
</dbReference>
<keyword evidence="1" id="KW-1133">Transmembrane helix</keyword>
<feature type="transmembrane region" description="Helical" evidence="1">
    <location>
        <begin position="71"/>
        <end position="94"/>
    </location>
</feature>
<proteinExistence type="predicted"/>
<dbReference type="RefSeq" id="XP_043034152.1">
    <property type="nucleotide sequence ID" value="XM_043181450.1"/>
</dbReference>
<accession>A0A9P7VHH5</accession>
<comment type="caution">
    <text evidence="2">The sequence shown here is derived from an EMBL/GenBank/DDBJ whole genome shotgun (WGS) entry which is preliminary data.</text>
</comment>
<reference evidence="2" key="1">
    <citation type="submission" date="2020-11" db="EMBL/GenBank/DDBJ databases">
        <title>Adaptations for nitrogen fixation in a non-lichenized fungal sporocarp promotes dispersal by wood-feeding termites.</title>
        <authorList>
            <consortium name="DOE Joint Genome Institute"/>
            <person name="Koch R.A."/>
            <person name="Yoon G."/>
            <person name="Arayal U."/>
            <person name="Lail K."/>
            <person name="Amirebrahimi M."/>
            <person name="Labutti K."/>
            <person name="Lipzen A."/>
            <person name="Riley R."/>
            <person name="Barry K."/>
            <person name="Henrissat B."/>
            <person name="Grigoriev I.V."/>
            <person name="Herr J.R."/>
            <person name="Aime M.C."/>
        </authorList>
    </citation>
    <scope>NUCLEOTIDE SEQUENCE</scope>
    <source>
        <strain evidence="2">MCA 3950</strain>
    </source>
</reference>
<protein>
    <submittedName>
        <fullName evidence="2">Uncharacterized protein</fullName>
    </submittedName>
</protein>
<keyword evidence="3" id="KW-1185">Reference proteome</keyword>